<dbReference type="GO" id="GO:0008206">
    <property type="term" value="P:bile acid metabolic process"/>
    <property type="evidence" value="ECO:0007669"/>
    <property type="project" value="UniProtKB-ARBA"/>
</dbReference>
<dbReference type="OrthoDB" id="9790146at2"/>
<accession>A0A1H8H2X0</accession>
<dbReference type="Proteomes" id="UP000199695">
    <property type="component" value="Unassembled WGS sequence"/>
</dbReference>
<dbReference type="NCBIfam" id="NF005559">
    <property type="entry name" value="PRK07231.1"/>
    <property type="match status" value="1"/>
</dbReference>
<dbReference type="STRING" id="1173111.SAMN05444955_1136"/>
<dbReference type="FunFam" id="3.40.50.720:FF:000084">
    <property type="entry name" value="Short-chain dehydrogenase reductase"/>
    <property type="match status" value="1"/>
</dbReference>
<keyword evidence="2" id="KW-0560">Oxidoreductase</keyword>
<dbReference type="GO" id="GO:0030497">
    <property type="term" value="P:fatty acid elongation"/>
    <property type="evidence" value="ECO:0007669"/>
    <property type="project" value="TreeGrafter"/>
</dbReference>
<dbReference type="EMBL" id="FOCQ01000013">
    <property type="protein sequence ID" value="SEN50359.1"/>
    <property type="molecule type" value="Genomic_DNA"/>
</dbReference>
<dbReference type="InterPro" id="IPR036291">
    <property type="entry name" value="NAD(P)-bd_dom_sf"/>
</dbReference>
<dbReference type="PANTHER" id="PTHR42760:SF40">
    <property type="entry name" value="3-OXOACYL-[ACYL-CARRIER-PROTEIN] REDUCTASE, CHLOROPLASTIC"/>
    <property type="match status" value="1"/>
</dbReference>
<organism evidence="4 5">
    <name type="scientific">Lihuaxuella thermophila</name>
    <dbReference type="NCBI Taxonomy" id="1173111"/>
    <lineage>
        <taxon>Bacteria</taxon>
        <taxon>Bacillati</taxon>
        <taxon>Bacillota</taxon>
        <taxon>Bacilli</taxon>
        <taxon>Bacillales</taxon>
        <taxon>Thermoactinomycetaceae</taxon>
        <taxon>Lihuaxuella</taxon>
    </lineage>
</organism>
<dbReference type="CDD" id="cd05233">
    <property type="entry name" value="SDR_c"/>
    <property type="match status" value="1"/>
</dbReference>
<keyword evidence="5" id="KW-1185">Reference proteome</keyword>
<dbReference type="AlphaFoldDB" id="A0A1H8H2X0"/>
<dbReference type="GO" id="GO:0016616">
    <property type="term" value="F:oxidoreductase activity, acting on the CH-OH group of donors, NAD or NADP as acceptor"/>
    <property type="evidence" value="ECO:0007669"/>
    <property type="project" value="UniProtKB-ARBA"/>
</dbReference>
<evidence type="ECO:0000313" key="4">
    <source>
        <dbReference type="EMBL" id="SEN50359.1"/>
    </source>
</evidence>
<evidence type="ECO:0000259" key="3">
    <source>
        <dbReference type="SMART" id="SM00822"/>
    </source>
</evidence>
<dbReference type="InterPro" id="IPR002347">
    <property type="entry name" value="SDR_fam"/>
</dbReference>
<name>A0A1H8H2X0_9BACL</name>
<dbReference type="PRINTS" id="PR00081">
    <property type="entry name" value="GDHRDH"/>
</dbReference>
<evidence type="ECO:0000256" key="1">
    <source>
        <dbReference type="ARBA" id="ARBA00006484"/>
    </source>
</evidence>
<dbReference type="SUPFAM" id="SSF51735">
    <property type="entry name" value="NAD(P)-binding Rossmann-fold domains"/>
    <property type="match status" value="1"/>
</dbReference>
<protein>
    <submittedName>
        <fullName evidence="4">3-oxoacyl-[acyl-carrier protein] reductase</fullName>
    </submittedName>
</protein>
<gene>
    <name evidence="4" type="ORF">SAMN05444955_1136</name>
</gene>
<dbReference type="InterPro" id="IPR057326">
    <property type="entry name" value="KR_dom"/>
</dbReference>
<proteinExistence type="inferred from homology"/>
<sequence length="245" mass="26157">MLEGKVALITGAGTGIGRAIALRLAREGVRIVINYSRSQKEALETQKEIDACGIQSLLVQADVADDAEVRRMVQEAVNQFGRLDILVNNAGVTNFVAHDDLEGLKDEYWDRVMNVNVKGVFHCCRAAAAELKKQRGCIINITSIAGMTGLGSSIAYAASKAAAISVTKSLARVLAPEVRVNGIAPGVVRTRWVEGHEDHVERLGSGTPLGRVATPEDIAEVAFSLIAHSHFVTGQNIVVDGGMFI</sequence>
<dbReference type="Pfam" id="PF13561">
    <property type="entry name" value="adh_short_C2"/>
    <property type="match status" value="1"/>
</dbReference>
<comment type="similarity">
    <text evidence="1">Belongs to the short-chain dehydrogenases/reductases (SDR) family.</text>
</comment>
<dbReference type="SMART" id="SM00822">
    <property type="entry name" value="PKS_KR"/>
    <property type="match status" value="1"/>
</dbReference>
<dbReference type="Gene3D" id="3.40.50.720">
    <property type="entry name" value="NAD(P)-binding Rossmann-like Domain"/>
    <property type="match status" value="1"/>
</dbReference>
<reference evidence="4 5" key="1">
    <citation type="submission" date="2016-10" db="EMBL/GenBank/DDBJ databases">
        <authorList>
            <person name="de Groot N.N."/>
        </authorList>
    </citation>
    <scope>NUCLEOTIDE SEQUENCE [LARGE SCALE GENOMIC DNA]</scope>
    <source>
        <strain evidence="4 5">DSM 46701</strain>
    </source>
</reference>
<evidence type="ECO:0000313" key="5">
    <source>
        <dbReference type="Proteomes" id="UP000199695"/>
    </source>
</evidence>
<dbReference type="RefSeq" id="WP_089970532.1">
    <property type="nucleotide sequence ID" value="NZ_FOCQ01000013.1"/>
</dbReference>
<dbReference type="PRINTS" id="PR00080">
    <property type="entry name" value="SDRFAMILY"/>
</dbReference>
<dbReference type="InterPro" id="IPR020904">
    <property type="entry name" value="Sc_DH/Rdtase_CS"/>
</dbReference>
<evidence type="ECO:0000256" key="2">
    <source>
        <dbReference type="ARBA" id="ARBA00023002"/>
    </source>
</evidence>
<feature type="domain" description="Ketoreductase" evidence="3">
    <location>
        <begin position="5"/>
        <end position="186"/>
    </location>
</feature>
<dbReference type="PROSITE" id="PS00061">
    <property type="entry name" value="ADH_SHORT"/>
    <property type="match status" value="1"/>
</dbReference>
<dbReference type="PANTHER" id="PTHR42760">
    <property type="entry name" value="SHORT-CHAIN DEHYDROGENASES/REDUCTASES FAMILY MEMBER"/>
    <property type="match status" value="1"/>
</dbReference>